<organism evidence="7 8">
    <name type="scientific">Gloeophyllum trabeum (strain ATCC 11539 / FP-39264 / Madison 617)</name>
    <name type="common">Brown rot fungus</name>
    <dbReference type="NCBI Taxonomy" id="670483"/>
    <lineage>
        <taxon>Eukaryota</taxon>
        <taxon>Fungi</taxon>
        <taxon>Dikarya</taxon>
        <taxon>Basidiomycota</taxon>
        <taxon>Agaricomycotina</taxon>
        <taxon>Agaricomycetes</taxon>
        <taxon>Gloeophyllales</taxon>
        <taxon>Gloeophyllaceae</taxon>
        <taxon>Gloeophyllum</taxon>
    </lineage>
</organism>
<feature type="region of interest" description="Disordered" evidence="5">
    <location>
        <begin position="142"/>
        <end position="184"/>
    </location>
</feature>
<evidence type="ECO:0000256" key="2">
    <source>
        <dbReference type="ARBA" id="ARBA00022448"/>
    </source>
</evidence>
<accession>S7QLW1</accession>
<keyword evidence="8" id="KW-1185">Reference proteome</keyword>
<dbReference type="PANTHER" id="PTHR15922">
    <property type="entry name" value="NEUROBLASTOMA-AMPLIFIED SEQUENCE"/>
    <property type="match status" value="1"/>
</dbReference>
<dbReference type="GO" id="GO:0000149">
    <property type="term" value="F:SNARE binding"/>
    <property type="evidence" value="ECO:0007669"/>
    <property type="project" value="TreeGrafter"/>
</dbReference>
<evidence type="ECO:0000256" key="3">
    <source>
        <dbReference type="ARBA" id="ARBA00022824"/>
    </source>
</evidence>
<dbReference type="PANTHER" id="PTHR15922:SF2">
    <property type="entry name" value="NBAS SUBUNIT OF NRZ TETHERING COMPLEX"/>
    <property type="match status" value="1"/>
</dbReference>
<feature type="compositionally biased region" description="Basic and acidic residues" evidence="5">
    <location>
        <begin position="90"/>
        <end position="102"/>
    </location>
</feature>
<dbReference type="KEGG" id="gtr:GLOTRDRAFT_68266"/>
<keyword evidence="3" id="KW-0256">Endoplasmic reticulum</keyword>
<evidence type="ECO:0000256" key="4">
    <source>
        <dbReference type="ARBA" id="ARBA00022927"/>
    </source>
</evidence>
<dbReference type="eggNOG" id="KOG1797">
    <property type="taxonomic scope" value="Eukaryota"/>
</dbReference>
<feature type="domain" description="Sec39" evidence="6">
    <location>
        <begin position="199"/>
        <end position="878"/>
    </location>
</feature>
<reference evidence="7 8" key="1">
    <citation type="journal article" date="2012" name="Science">
        <title>The Paleozoic origin of enzymatic lignin decomposition reconstructed from 31 fungal genomes.</title>
        <authorList>
            <person name="Floudas D."/>
            <person name="Binder M."/>
            <person name="Riley R."/>
            <person name="Barry K."/>
            <person name="Blanchette R.A."/>
            <person name="Henrissat B."/>
            <person name="Martinez A.T."/>
            <person name="Otillar R."/>
            <person name="Spatafora J.W."/>
            <person name="Yadav J.S."/>
            <person name="Aerts A."/>
            <person name="Benoit I."/>
            <person name="Boyd A."/>
            <person name="Carlson A."/>
            <person name="Copeland A."/>
            <person name="Coutinho P.M."/>
            <person name="de Vries R.P."/>
            <person name="Ferreira P."/>
            <person name="Findley K."/>
            <person name="Foster B."/>
            <person name="Gaskell J."/>
            <person name="Glotzer D."/>
            <person name="Gorecki P."/>
            <person name="Heitman J."/>
            <person name="Hesse C."/>
            <person name="Hori C."/>
            <person name="Igarashi K."/>
            <person name="Jurgens J.A."/>
            <person name="Kallen N."/>
            <person name="Kersten P."/>
            <person name="Kohler A."/>
            <person name="Kuees U."/>
            <person name="Kumar T.K.A."/>
            <person name="Kuo A."/>
            <person name="LaButti K."/>
            <person name="Larrondo L.F."/>
            <person name="Lindquist E."/>
            <person name="Ling A."/>
            <person name="Lombard V."/>
            <person name="Lucas S."/>
            <person name="Lundell T."/>
            <person name="Martin R."/>
            <person name="McLaughlin D.J."/>
            <person name="Morgenstern I."/>
            <person name="Morin E."/>
            <person name="Murat C."/>
            <person name="Nagy L.G."/>
            <person name="Nolan M."/>
            <person name="Ohm R.A."/>
            <person name="Patyshakuliyeva A."/>
            <person name="Rokas A."/>
            <person name="Ruiz-Duenas F.J."/>
            <person name="Sabat G."/>
            <person name="Salamov A."/>
            <person name="Samejima M."/>
            <person name="Schmutz J."/>
            <person name="Slot J.C."/>
            <person name="St John F."/>
            <person name="Stenlid J."/>
            <person name="Sun H."/>
            <person name="Sun S."/>
            <person name="Syed K."/>
            <person name="Tsang A."/>
            <person name="Wiebenga A."/>
            <person name="Young D."/>
            <person name="Pisabarro A."/>
            <person name="Eastwood D.C."/>
            <person name="Martin F."/>
            <person name="Cullen D."/>
            <person name="Grigoriev I.V."/>
            <person name="Hibbett D.S."/>
        </authorList>
    </citation>
    <scope>NUCLEOTIDE SEQUENCE [LARGE SCALE GENOMIC DNA]</scope>
    <source>
        <strain evidence="7 8">ATCC 11539</strain>
    </source>
</reference>
<dbReference type="AlphaFoldDB" id="S7QLW1"/>
<proteinExistence type="predicted"/>
<dbReference type="GeneID" id="19307871"/>
<dbReference type="RefSeq" id="XP_007860932.1">
    <property type="nucleotide sequence ID" value="XM_007862741.1"/>
</dbReference>
<name>S7QLW1_GLOTA</name>
<feature type="compositionally biased region" description="Low complexity" evidence="5">
    <location>
        <begin position="165"/>
        <end position="178"/>
    </location>
</feature>
<gene>
    <name evidence="7" type="ORF">GLOTRDRAFT_68266</name>
</gene>
<dbReference type="STRING" id="670483.S7QLW1"/>
<dbReference type="HOGENOM" id="CLU_004262_0_0_1"/>
<protein>
    <recommendedName>
        <fullName evidence="6">Sec39 domain-containing protein</fullName>
    </recommendedName>
</protein>
<dbReference type="OMA" id="ASEVCWV"/>
<evidence type="ECO:0000259" key="6">
    <source>
        <dbReference type="Pfam" id="PF08314"/>
    </source>
</evidence>
<dbReference type="OrthoDB" id="27490at2759"/>
<comment type="subcellular location">
    <subcellularLocation>
        <location evidence="1">Endoplasmic reticulum</location>
    </subcellularLocation>
</comment>
<evidence type="ECO:0000256" key="1">
    <source>
        <dbReference type="ARBA" id="ARBA00004240"/>
    </source>
</evidence>
<keyword evidence="2" id="KW-0813">Transport</keyword>
<dbReference type="Proteomes" id="UP000030669">
    <property type="component" value="Unassembled WGS sequence"/>
</dbReference>
<feature type="compositionally biased region" description="Basic and acidic residues" evidence="5">
    <location>
        <begin position="971"/>
        <end position="983"/>
    </location>
</feature>
<feature type="compositionally biased region" description="Acidic residues" evidence="5">
    <location>
        <begin position="144"/>
        <end position="162"/>
    </location>
</feature>
<feature type="region of interest" description="Disordered" evidence="5">
    <location>
        <begin position="958"/>
        <end position="984"/>
    </location>
</feature>
<dbReference type="EMBL" id="KB469296">
    <property type="protein sequence ID" value="EPQ60541.1"/>
    <property type="molecule type" value="Genomic_DNA"/>
</dbReference>
<evidence type="ECO:0000313" key="8">
    <source>
        <dbReference type="Proteomes" id="UP000030669"/>
    </source>
</evidence>
<dbReference type="GO" id="GO:0006890">
    <property type="term" value="P:retrograde vesicle-mediated transport, Golgi to endoplasmic reticulum"/>
    <property type="evidence" value="ECO:0007669"/>
    <property type="project" value="InterPro"/>
</dbReference>
<sequence>MSNIPVSDSTAELYTQWTNLSDEQITADAIPSVLGKVQDDLWVAAACTDRVVEDVSVQHALLTFGLQRTQATAGNAVLGAVRSWQSGVDDGDRATTPSKDESNGQPPQPADERMQRVRSLLLARLERLNTFVELCKVSAPTSEGDLDEEWEDDPWAEADGGEEASGSPSVQKTSSTSSARLGTPPLPLTQFLTADLAYIARLLASREEFAALRILMDRHGSHLWPYRFSILEAIPELADPEAYREFLPEYDPYTSRERKPDFLNVDIPPPIDGYSLRARVHQEPLTASDLTEWCKRRIDVIISVTGMVDTALAFVQHSVARGIPDLDEIGEDLSLLSRLIYDAPKPGNESDTMDDSDEWTLERWKSTEPSAIIRAYLLHSTPSTLVKDIRALVLPYLFVLESRAERAGIPDPSLSNRLLYDYIMSLPLTMAAAVFEASKPTFPAPQRLIKDDEDMVRLALACLYGSDSLDEWPTMSRIFECLPAWQNANDEEEDEADTTITSLGAFVTPSTTSPRASASDLLVFFNPLPSTSLSHILDVLDVHLESGEILARWGVPAPLRWFLQSRNDMVEQRAWANRMARRAGGSEEELDTQEEWEWLLDDMLKLVGTGDGGIKGAFGLLSREEIKKIFFAGLLSCGKFPIAKAILRNPRGKLRLDADVVEDICLSASREFYDNASSGNYTHGDMKLAYDCLDVPSPTPILVKEKEFIEATSRLSSYNVTSRSGVPISPIEIRLTKDRLSLVSRLLSNNPDAYKHRDVILELVHKLGFQGDEIAEVKTYAMLADTALQAEDFARAFDTIEAMVGKVLDIRSTVPPGIEDPKTQECSEVCWIACYQLGRQPEFDEVEKKMRLLGWALEFCPPDKLPDILHSWHRLEDEDVEYREGRIMARRNGSEAAPRKRHPQARSIPSLAERLQRIQMPDFRMPSSPLAPLVGSPDPAALASRTFHRVAANFPFSVGHRAQSPGSEGSSRSRDGSRVRLNTDEVSAQATRVFQKGIGWLIGADEEA</sequence>
<dbReference type="GO" id="GO:0015031">
    <property type="term" value="P:protein transport"/>
    <property type="evidence" value="ECO:0007669"/>
    <property type="project" value="UniProtKB-KW"/>
</dbReference>
<evidence type="ECO:0000313" key="7">
    <source>
        <dbReference type="EMBL" id="EPQ60541.1"/>
    </source>
</evidence>
<feature type="region of interest" description="Disordered" evidence="5">
    <location>
        <begin position="84"/>
        <end position="113"/>
    </location>
</feature>
<keyword evidence="4" id="KW-0653">Protein transport</keyword>
<evidence type="ECO:0000256" key="5">
    <source>
        <dbReference type="SAM" id="MobiDB-lite"/>
    </source>
</evidence>
<dbReference type="GO" id="GO:0070939">
    <property type="term" value="C:Dsl1/NZR complex"/>
    <property type="evidence" value="ECO:0007669"/>
    <property type="project" value="TreeGrafter"/>
</dbReference>
<dbReference type="InterPro" id="IPR013244">
    <property type="entry name" value="Sec39_domain"/>
</dbReference>
<dbReference type="Pfam" id="PF08314">
    <property type="entry name" value="Sec39"/>
    <property type="match status" value="1"/>
</dbReference>